<dbReference type="Pfam" id="PF13462">
    <property type="entry name" value="Thioredoxin_4"/>
    <property type="match status" value="1"/>
</dbReference>
<evidence type="ECO:0000313" key="3">
    <source>
        <dbReference type="EMBL" id="GEM47032.1"/>
    </source>
</evidence>
<sequence length="253" mass="29124">MPKMVQTEYGEWYVPYRPSALRNIMGQIWFPYLAFFIVFAIFAIMASITEKVYKRRDLIQSREHLLQVLPVLGNRNAAVKVLEFTDYACAFCSEDHFQLQKTLKPYIDRGEVALFTLNVQKLGARSSMGTHHEYCIQQHDPAHLGLFADGVFRHNGGLLEEEVYRKIYQNTGGTRLKQVDACLNTSEALRHANAQKSYVEKLGVQSIQISYGSVAIQDHAIRDLHQLERWVKETVAQNGKLPAEFKREAQRLY</sequence>
<proteinExistence type="predicted"/>
<evidence type="ECO:0000259" key="2">
    <source>
        <dbReference type="Pfam" id="PF13462"/>
    </source>
</evidence>
<keyword evidence="1" id="KW-0472">Membrane</keyword>
<evidence type="ECO:0000313" key="4">
    <source>
        <dbReference type="Proteomes" id="UP000321306"/>
    </source>
</evidence>
<feature type="transmembrane region" description="Helical" evidence="1">
    <location>
        <begin position="28"/>
        <end position="48"/>
    </location>
</feature>
<dbReference type="OrthoDB" id="117402at2"/>
<dbReference type="EMBL" id="BJXB01000011">
    <property type="protein sequence ID" value="GEM47032.1"/>
    <property type="molecule type" value="Genomic_DNA"/>
</dbReference>
<dbReference type="InterPro" id="IPR012336">
    <property type="entry name" value="Thioredoxin-like_fold"/>
</dbReference>
<gene>
    <name evidence="3" type="ORF">DC3_26670</name>
</gene>
<name>A0A511N2H3_DEIC1</name>
<dbReference type="Gene3D" id="3.40.30.10">
    <property type="entry name" value="Glutaredoxin"/>
    <property type="match status" value="1"/>
</dbReference>
<dbReference type="RefSeq" id="WP_146884967.1">
    <property type="nucleotide sequence ID" value="NZ_BJXB01000011.1"/>
</dbReference>
<feature type="domain" description="Thioredoxin-like fold" evidence="2">
    <location>
        <begin position="70"/>
        <end position="227"/>
    </location>
</feature>
<dbReference type="InterPro" id="IPR036249">
    <property type="entry name" value="Thioredoxin-like_sf"/>
</dbReference>
<comment type="caution">
    <text evidence="3">The sequence shown here is derived from an EMBL/GenBank/DDBJ whole genome shotgun (WGS) entry which is preliminary data.</text>
</comment>
<dbReference type="AlphaFoldDB" id="A0A511N2H3"/>
<organism evidence="3 4">
    <name type="scientific">Deinococcus cellulosilyticus (strain DSM 18568 / NBRC 106333 / KACC 11606 / 5516J-15)</name>
    <dbReference type="NCBI Taxonomy" id="1223518"/>
    <lineage>
        <taxon>Bacteria</taxon>
        <taxon>Thermotogati</taxon>
        <taxon>Deinococcota</taxon>
        <taxon>Deinococci</taxon>
        <taxon>Deinococcales</taxon>
        <taxon>Deinococcaceae</taxon>
        <taxon>Deinococcus</taxon>
    </lineage>
</organism>
<keyword evidence="4" id="KW-1185">Reference proteome</keyword>
<keyword evidence="1" id="KW-1133">Transmembrane helix</keyword>
<accession>A0A511N2H3</accession>
<reference evidence="3 4" key="1">
    <citation type="submission" date="2019-07" db="EMBL/GenBank/DDBJ databases">
        <title>Whole genome shotgun sequence of Deinococcus cellulosilyticus NBRC 106333.</title>
        <authorList>
            <person name="Hosoyama A."/>
            <person name="Uohara A."/>
            <person name="Ohji S."/>
            <person name="Ichikawa N."/>
        </authorList>
    </citation>
    <scope>NUCLEOTIDE SEQUENCE [LARGE SCALE GENOMIC DNA]</scope>
    <source>
        <strain evidence="3 4">NBRC 106333</strain>
    </source>
</reference>
<dbReference type="SUPFAM" id="SSF52833">
    <property type="entry name" value="Thioredoxin-like"/>
    <property type="match status" value="1"/>
</dbReference>
<keyword evidence="1" id="KW-0812">Transmembrane</keyword>
<dbReference type="Proteomes" id="UP000321306">
    <property type="component" value="Unassembled WGS sequence"/>
</dbReference>
<evidence type="ECO:0000256" key="1">
    <source>
        <dbReference type="SAM" id="Phobius"/>
    </source>
</evidence>
<protein>
    <recommendedName>
        <fullName evidence="2">Thioredoxin-like fold domain-containing protein</fullName>
    </recommendedName>
</protein>